<proteinExistence type="inferred from homology"/>
<dbReference type="PANTHER" id="PTHR30346:SF28">
    <property type="entry name" value="HTH-TYPE TRANSCRIPTIONAL REGULATOR CYNR"/>
    <property type="match status" value="1"/>
</dbReference>
<dbReference type="Pfam" id="PF00126">
    <property type="entry name" value="HTH_1"/>
    <property type="match status" value="1"/>
</dbReference>
<keyword evidence="4" id="KW-0804">Transcription</keyword>
<dbReference type="RefSeq" id="WP_274373789.1">
    <property type="nucleotide sequence ID" value="NZ_CP072943.1"/>
</dbReference>
<comment type="similarity">
    <text evidence="1">Belongs to the LysR transcriptional regulatory family.</text>
</comment>
<dbReference type="InterPro" id="IPR036390">
    <property type="entry name" value="WH_DNA-bd_sf"/>
</dbReference>
<dbReference type="Pfam" id="PF03466">
    <property type="entry name" value="LysR_substrate"/>
    <property type="match status" value="1"/>
</dbReference>
<dbReference type="GO" id="GO:0003677">
    <property type="term" value="F:DNA binding"/>
    <property type="evidence" value="ECO:0007669"/>
    <property type="project" value="UniProtKB-KW"/>
</dbReference>
<dbReference type="AlphaFoldDB" id="A0A9Q7ANI1"/>
<evidence type="ECO:0000256" key="2">
    <source>
        <dbReference type="ARBA" id="ARBA00023015"/>
    </source>
</evidence>
<dbReference type="InterPro" id="IPR000847">
    <property type="entry name" value="LysR_HTH_N"/>
</dbReference>
<dbReference type="PRINTS" id="PR00039">
    <property type="entry name" value="HTHLYSR"/>
</dbReference>
<feature type="domain" description="HTH lysR-type" evidence="5">
    <location>
        <begin position="1"/>
        <end position="58"/>
    </location>
</feature>
<dbReference type="PROSITE" id="PS50931">
    <property type="entry name" value="HTH_LYSR"/>
    <property type="match status" value="1"/>
</dbReference>
<sequence>MTLQQLVCFCTLADILHYTKAAAALHIAQPTLSYAIAELQRELGVPLFEKRGSKTTLTSFGAAFLPYASRSLEAIEEGQKTLAAMLSLDRETINLGYIYSVSFDFLPKIISEFQKEELNNIVYFNFYQGMKNQIIDKLKTETIDLAFSSEYHEKPIQSYPIFSQELFLVVPDEHPLRNAKEVHLEDFRDDPFIIANRGSGLRVFVDALFRSAGWTPKVVFEAEECNAMAAFVSSRQGVTIMPRIPLLDTYPVAALKLSSPPLFRDISLLWKEGRALPPAAERFRAFVVEAELGFGSISL</sequence>
<dbReference type="KEGG" id="aram:KAR29_00960"/>
<evidence type="ECO:0000313" key="7">
    <source>
        <dbReference type="Proteomes" id="UP000671879"/>
    </source>
</evidence>
<evidence type="ECO:0000313" key="6">
    <source>
        <dbReference type="EMBL" id="QTX32548.1"/>
    </source>
</evidence>
<dbReference type="SUPFAM" id="SSF46785">
    <property type="entry name" value="Winged helix' DNA-binding domain"/>
    <property type="match status" value="1"/>
</dbReference>
<dbReference type="Gene3D" id="1.10.10.10">
    <property type="entry name" value="Winged helix-like DNA-binding domain superfamily/Winged helix DNA-binding domain"/>
    <property type="match status" value="1"/>
</dbReference>
<protein>
    <submittedName>
        <fullName evidence="6">LysR family transcriptional regulator</fullName>
    </submittedName>
</protein>
<evidence type="ECO:0000256" key="1">
    <source>
        <dbReference type="ARBA" id="ARBA00009437"/>
    </source>
</evidence>
<reference evidence="7" key="1">
    <citation type="submission" date="2021-04" db="EMBL/GenBank/DDBJ databases">
        <title>A novel Synergistetes isolate from a pyrite-forming mixed culture.</title>
        <authorList>
            <person name="Bunk B."/>
            <person name="Sproer C."/>
            <person name="Spring S."/>
            <person name="Pester M."/>
        </authorList>
    </citation>
    <scope>NUCLEOTIDE SEQUENCE [LARGE SCALE GENOMIC DNA]</scope>
    <source>
        <strain evidence="7">J.5.4.2-T.3.5.2</strain>
    </source>
</reference>
<accession>A0A9Q7ANI1</accession>
<dbReference type="PANTHER" id="PTHR30346">
    <property type="entry name" value="TRANSCRIPTIONAL DUAL REGULATOR HCAR-RELATED"/>
    <property type="match status" value="1"/>
</dbReference>
<dbReference type="InterPro" id="IPR036388">
    <property type="entry name" value="WH-like_DNA-bd_sf"/>
</dbReference>
<name>A0A9Q7ANI1_9BACT</name>
<keyword evidence="2" id="KW-0805">Transcription regulation</keyword>
<evidence type="ECO:0000259" key="5">
    <source>
        <dbReference type="PROSITE" id="PS50931"/>
    </source>
</evidence>
<dbReference type="SUPFAM" id="SSF53850">
    <property type="entry name" value="Periplasmic binding protein-like II"/>
    <property type="match status" value="1"/>
</dbReference>
<dbReference type="GO" id="GO:0003700">
    <property type="term" value="F:DNA-binding transcription factor activity"/>
    <property type="evidence" value="ECO:0007669"/>
    <property type="project" value="InterPro"/>
</dbReference>
<gene>
    <name evidence="6" type="ORF">KAR29_00960</name>
</gene>
<organism evidence="6 7">
    <name type="scientific">Aminithiophilus ramosus</name>
    <dbReference type="NCBI Taxonomy" id="3029084"/>
    <lineage>
        <taxon>Bacteria</taxon>
        <taxon>Thermotogati</taxon>
        <taxon>Synergistota</taxon>
        <taxon>Synergistia</taxon>
        <taxon>Synergistales</taxon>
        <taxon>Aminithiophilaceae</taxon>
        <taxon>Aminithiophilus</taxon>
    </lineage>
</organism>
<keyword evidence="3" id="KW-0238">DNA-binding</keyword>
<dbReference type="Proteomes" id="UP000671879">
    <property type="component" value="Chromosome"/>
</dbReference>
<evidence type="ECO:0000256" key="4">
    <source>
        <dbReference type="ARBA" id="ARBA00023163"/>
    </source>
</evidence>
<dbReference type="Gene3D" id="3.40.190.290">
    <property type="match status" value="1"/>
</dbReference>
<dbReference type="InterPro" id="IPR005119">
    <property type="entry name" value="LysR_subst-bd"/>
</dbReference>
<dbReference type="EMBL" id="CP072943">
    <property type="protein sequence ID" value="QTX32548.1"/>
    <property type="molecule type" value="Genomic_DNA"/>
</dbReference>
<evidence type="ECO:0000256" key="3">
    <source>
        <dbReference type="ARBA" id="ARBA00023125"/>
    </source>
</evidence>
<dbReference type="GO" id="GO:0032993">
    <property type="term" value="C:protein-DNA complex"/>
    <property type="evidence" value="ECO:0007669"/>
    <property type="project" value="TreeGrafter"/>
</dbReference>
<keyword evidence="7" id="KW-1185">Reference proteome</keyword>